<evidence type="ECO:0000259" key="18">
    <source>
        <dbReference type="PROSITE" id="PS51447"/>
    </source>
</evidence>
<comment type="caution">
    <text evidence="20">The sequence shown here is derived from an EMBL/GenBank/DDBJ whole genome shotgun (WGS) entry which is preliminary data.</text>
</comment>
<feature type="domain" description="B5" evidence="19">
    <location>
        <begin position="412"/>
        <end position="487"/>
    </location>
</feature>
<comment type="subcellular location">
    <subcellularLocation>
        <location evidence="1 15">Cytoplasm</location>
    </subcellularLocation>
</comment>
<evidence type="ECO:0000256" key="7">
    <source>
        <dbReference type="ARBA" id="ARBA00022723"/>
    </source>
</evidence>
<dbReference type="GeneID" id="65281659"/>
<dbReference type="Gene3D" id="3.30.930.10">
    <property type="entry name" value="Bira Bifunctional Protein, Domain 2"/>
    <property type="match status" value="1"/>
</dbReference>
<evidence type="ECO:0000256" key="14">
    <source>
        <dbReference type="ARBA" id="ARBA00049255"/>
    </source>
</evidence>
<accession>A0A2W1K233</accession>
<comment type="cofactor">
    <cofactor evidence="15">
        <name>Mg(2+)</name>
        <dbReference type="ChEBI" id="CHEBI:18420"/>
    </cofactor>
    <text evidence="15">Binds 2 magnesium ions per tetramer.</text>
</comment>
<evidence type="ECO:0000256" key="2">
    <source>
        <dbReference type="ARBA" id="ARBA00008653"/>
    </source>
</evidence>
<organism evidence="20 21">
    <name type="scientific">Acidithiobacillus ferrooxidans</name>
    <name type="common">Thiobacillus ferrooxidans</name>
    <dbReference type="NCBI Taxonomy" id="920"/>
    <lineage>
        <taxon>Bacteria</taxon>
        <taxon>Pseudomonadati</taxon>
        <taxon>Pseudomonadota</taxon>
        <taxon>Acidithiobacillia</taxon>
        <taxon>Acidithiobacillales</taxon>
        <taxon>Acidithiobacillaceae</taxon>
        <taxon>Acidithiobacillus</taxon>
    </lineage>
</organism>
<keyword evidence="11 16" id="KW-0694">RNA-binding</keyword>
<dbReference type="InterPro" id="IPR009061">
    <property type="entry name" value="DNA-bd_dom_put_sf"/>
</dbReference>
<evidence type="ECO:0000256" key="12">
    <source>
        <dbReference type="ARBA" id="ARBA00022917"/>
    </source>
</evidence>
<keyword evidence="6 15" id="KW-0436">Ligase</keyword>
<dbReference type="SUPFAM" id="SSF55681">
    <property type="entry name" value="Class II aaRS and biotin synthetases"/>
    <property type="match status" value="1"/>
</dbReference>
<evidence type="ECO:0000256" key="16">
    <source>
        <dbReference type="PROSITE-ProRule" id="PRU00209"/>
    </source>
</evidence>
<dbReference type="CDD" id="cd02796">
    <property type="entry name" value="tRNA_bind_bactPheRS"/>
    <property type="match status" value="1"/>
</dbReference>
<evidence type="ECO:0000256" key="9">
    <source>
        <dbReference type="ARBA" id="ARBA00022840"/>
    </source>
</evidence>
<dbReference type="Pfam" id="PF01588">
    <property type="entry name" value="tRNA_bind"/>
    <property type="match status" value="1"/>
</dbReference>
<dbReference type="InterPro" id="IPR033714">
    <property type="entry name" value="tRNA_bind_bactPheRS"/>
</dbReference>
<name>A0A2W1K233_ACIFR</name>
<dbReference type="FunFam" id="3.30.56.10:FF:000002">
    <property type="entry name" value="Phenylalanine--tRNA ligase beta subunit"/>
    <property type="match status" value="1"/>
</dbReference>
<evidence type="ECO:0000256" key="8">
    <source>
        <dbReference type="ARBA" id="ARBA00022741"/>
    </source>
</evidence>
<dbReference type="PANTHER" id="PTHR10947">
    <property type="entry name" value="PHENYLALANYL-TRNA SYNTHETASE BETA CHAIN AND LEUCINE-RICH REPEAT-CONTAINING PROTEIN 47"/>
    <property type="match status" value="1"/>
</dbReference>
<dbReference type="GO" id="GO:0006432">
    <property type="term" value="P:phenylalanyl-tRNA aminoacylation"/>
    <property type="evidence" value="ECO:0007669"/>
    <property type="project" value="UniProtKB-UniRule"/>
</dbReference>
<keyword evidence="4 15" id="KW-0963">Cytoplasm</keyword>
<dbReference type="SUPFAM" id="SSF54991">
    <property type="entry name" value="Anticodon-binding domain of PheRS"/>
    <property type="match status" value="1"/>
</dbReference>
<dbReference type="NCBIfam" id="TIGR00472">
    <property type="entry name" value="pheT_bact"/>
    <property type="match status" value="1"/>
</dbReference>
<dbReference type="InterPro" id="IPR045864">
    <property type="entry name" value="aa-tRNA-synth_II/BPL/LPL"/>
</dbReference>
<dbReference type="PANTHER" id="PTHR10947:SF0">
    <property type="entry name" value="PHENYLALANINE--TRNA LIGASE BETA SUBUNIT"/>
    <property type="match status" value="1"/>
</dbReference>
<dbReference type="EC" id="6.1.1.20" evidence="15"/>
<dbReference type="PROSITE" id="PS51447">
    <property type="entry name" value="FDX_ACB"/>
    <property type="match status" value="1"/>
</dbReference>
<dbReference type="InterPro" id="IPR002547">
    <property type="entry name" value="tRNA-bd_dom"/>
</dbReference>
<dbReference type="Pfam" id="PF17759">
    <property type="entry name" value="tRNA_synthFbeta"/>
    <property type="match status" value="1"/>
</dbReference>
<dbReference type="Gene3D" id="3.50.40.10">
    <property type="entry name" value="Phenylalanyl-trna Synthetase, Chain B, domain 3"/>
    <property type="match status" value="1"/>
</dbReference>
<dbReference type="OMA" id="PSPLWMQ"/>
<keyword evidence="10 15" id="KW-0460">Magnesium</keyword>
<dbReference type="CDD" id="cd00769">
    <property type="entry name" value="PheRS_beta_core"/>
    <property type="match status" value="1"/>
</dbReference>
<dbReference type="HAMAP" id="MF_00283">
    <property type="entry name" value="Phe_tRNA_synth_beta1"/>
    <property type="match status" value="1"/>
</dbReference>
<comment type="catalytic activity">
    <reaction evidence="14 15">
        <text>tRNA(Phe) + L-phenylalanine + ATP = L-phenylalanyl-tRNA(Phe) + AMP + diphosphate + H(+)</text>
        <dbReference type="Rhea" id="RHEA:19413"/>
        <dbReference type="Rhea" id="RHEA-COMP:9668"/>
        <dbReference type="Rhea" id="RHEA-COMP:9699"/>
        <dbReference type="ChEBI" id="CHEBI:15378"/>
        <dbReference type="ChEBI" id="CHEBI:30616"/>
        <dbReference type="ChEBI" id="CHEBI:33019"/>
        <dbReference type="ChEBI" id="CHEBI:58095"/>
        <dbReference type="ChEBI" id="CHEBI:78442"/>
        <dbReference type="ChEBI" id="CHEBI:78531"/>
        <dbReference type="ChEBI" id="CHEBI:456215"/>
        <dbReference type="EC" id="6.1.1.20"/>
    </reaction>
</comment>
<feature type="domain" description="FDX-ACB" evidence="18">
    <location>
        <begin position="705"/>
        <end position="798"/>
    </location>
</feature>
<evidence type="ECO:0000256" key="11">
    <source>
        <dbReference type="ARBA" id="ARBA00022884"/>
    </source>
</evidence>
<evidence type="ECO:0000259" key="19">
    <source>
        <dbReference type="PROSITE" id="PS51483"/>
    </source>
</evidence>
<reference evidence="20 21" key="1">
    <citation type="submission" date="2018-06" db="EMBL/GenBank/DDBJ databases">
        <title>Draft sequence of Acidithiobacillus ferrooxidans CCM 4253.</title>
        <authorList>
            <person name="Moya-Beltran A."/>
            <person name="Castro M."/>
            <person name="Covarrubias P.C."/>
            <person name="Issotta F."/>
            <person name="Janiczek O."/>
            <person name="Mandl M."/>
            <person name="Kucera J."/>
            <person name="Quatrini R."/>
        </authorList>
    </citation>
    <scope>NUCLEOTIDE SEQUENCE [LARGE SCALE GENOMIC DNA]</scope>
    <source>
        <strain evidence="20 21">CCM 4253</strain>
    </source>
</reference>
<evidence type="ECO:0000259" key="17">
    <source>
        <dbReference type="PROSITE" id="PS50886"/>
    </source>
</evidence>
<comment type="similarity">
    <text evidence="2 15">Belongs to the phenylalanyl-tRNA synthetase beta subunit family. Type 1 subfamily.</text>
</comment>
<evidence type="ECO:0000256" key="5">
    <source>
        <dbReference type="ARBA" id="ARBA00022555"/>
    </source>
</evidence>
<dbReference type="SUPFAM" id="SSF50249">
    <property type="entry name" value="Nucleic acid-binding proteins"/>
    <property type="match status" value="1"/>
</dbReference>
<dbReference type="FunFam" id="3.30.930.10:FF:000022">
    <property type="entry name" value="Phenylalanine--tRNA ligase beta subunit"/>
    <property type="match status" value="1"/>
</dbReference>
<dbReference type="InterPro" id="IPR041616">
    <property type="entry name" value="PheRS_beta_core"/>
</dbReference>
<evidence type="ECO:0000313" key="20">
    <source>
        <dbReference type="EMBL" id="PZD80649.1"/>
    </source>
</evidence>
<gene>
    <name evidence="15" type="primary">pheT</name>
    <name evidence="20" type="ORF">DN052_09390</name>
</gene>
<dbReference type="Gene3D" id="3.30.70.380">
    <property type="entry name" value="Ferrodoxin-fold anticodon-binding domain"/>
    <property type="match status" value="1"/>
</dbReference>
<evidence type="ECO:0000256" key="3">
    <source>
        <dbReference type="ARBA" id="ARBA00011209"/>
    </source>
</evidence>
<dbReference type="GO" id="GO:0004826">
    <property type="term" value="F:phenylalanine-tRNA ligase activity"/>
    <property type="evidence" value="ECO:0007669"/>
    <property type="project" value="UniProtKB-UniRule"/>
</dbReference>
<proteinExistence type="inferred from homology"/>
<dbReference type="GO" id="GO:0005524">
    <property type="term" value="F:ATP binding"/>
    <property type="evidence" value="ECO:0007669"/>
    <property type="project" value="UniProtKB-UniRule"/>
</dbReference>
<feature type="binding site" evidence="15">
    <location>
        <position position="474"/>
    </location>
    <ligand>
        <name>Mg(2+)</name>
        <dbReference type="ChEBI" id="CHEBI:18420"/>
        <note>shared with alpha subunit</note>
    </ligand>
</feature>
<feature type="binding site" evidence="15">
    <location>
        <position position="475"/>
    </location>
    <ligand>
        <name>Mg(2+)</name>
        <dbReference type="ChEBI" id="CHEBI:18420"/>
        <note>shared with alpha subunit</note>
    </ligand>
</feature>
<dbReference type="OrthoDB" id="5287145at2"/>
<evidence type="ECO:0000256" key="15">
    <source>
        <dbReference type="HAMAP-Rule" id="MF_00283"/>
    </source>
</evidence>
<evidence type="ECO:0000256" key="10">
    <source>
        <dbReference type="ARBA" id="ARBA00022842"/>
    </source>
</evidence>
<dbReference type="Pfam" id="PF03483">
    <property type="entry name" value="B3_4"/>
    <property type="match status" value="1"/>
</dbReference>
<dbReference type="Gene3D" id="3.30.56.10">
    <property type="match status" value="2"/>
</dbReference>
<dbReference type="InterPro" id="IPR020825">
    <property type="entry name" value="Phe-tRNA_synthase-like_B3/B4"/>
</dbReference>
<dbReference type="SUPFAM" id="SSF46955">
    <property type="entry name" value="Putative DNA-binding domain"/>
    <property type="match status" value="1"/>
</dbReference>
<dbReference type="InterPro" id="IPR012340">
    <property type="entry name" value="NA-bd_OB-fold"/>
</dbReference>
<dbReference type="SMART" id="SM00873">
    <property type="entry name" value="B3_4"/>
    <property type="match status" value="1"/>
</dbReference>
<keyword evidence="12 15" id="KW-0648">Protein biosynthesis</keyword>
<feature type="binding site" evidence="15">
    <location>
        <position position="465"/>
    </location>
    <ligand>
        <name>Mg(2+)</name>
        <dbReference type="ChEBI" id="CHEBI:18420"/>
        <note>shared with alpha subunit</note>
    </ligand>
</feature>
<dbReference type="PROSITE" id="PS51483">
    <property type="entry name" value="B5"/>
    <property type="match status" value="1"/>
</dbReference>
<dbReference type="SUPFAM" id="SSF56037">
    <property type="entry name" value="PheT/TilS domain"/>
    <property type="match status" value="1"/>
</dbReference>
<dbReference type="PROSITE" id="PS50886">
    <property type="entry name" value="TRBD"/>
    <property type="match status" value="1"/>
</dbReference>
<dbReference type="GO" id="GO:0009328">
    <property type="term" value="C:phenylalanine-tRNA ligase complex"/>
    <property type="evidence" value="ECO:0007669"/>
    <property type="project" value="TreeGrafter"/>
</dbReference>
<protein>
    <recommendedName>
        <fullName evidence="15">Phenylalanine--tRNA ligase beta subunit</fullName>
        <ecNumber evidence="15">6.1.1.20</ecNumber>
    </recommendedName>
    <alternativeName>
        <fullName evidence="15">Phenylalanyl-tRNA synthetase beta subunit</fullName>
        <shortName evidence="15">PheRS</shortName>
    </alternativeName>
</protein>
<dbReference type="EMBL" id="QKQP01000005">
    <property type="protein sequence ID" value="PZD80649.1"/>
    <property type="molecule type" value="Genomic_DNA"/>
</dbReference>
<sequence>MRVSVQWLRELLQISWDTEETARRLTMGGIEVEAIEDAAPSFRGVVVAAVRSVAPHPQADKLRVAEVDAGDGRLRTIVCGADNLAAGQRVPLALPGALLPGEHCIATSVLRGVSSEGMLCAAAELGIDDGSSGLLVLDADAPVGADLRAYLGLDDQILTLGITPNRGDALSVAGVARDLFALGAEALSLPTAAIPEPAWAIVRPGEVVPGNGGFAPHIAADAQNACRSYTVLWIEGVPERLPDYLRERLRRAGQRCIHPVVDLLNLQMLETGQPLHAFDAEALQGNLTVRWAQIGETLDALDGRDLPLESDMLVIADDAGPVALAGIIGGRRTAVTAQTRSIVLESAFFQPGAIQGRARRLGLQTDAAMRFERGVDFTLGPVMATRTLQLFVTLGTARLRTERSCTVLGQLPEHRPIPLRRARLARILGMDYEDDVVETALTRLGLHVNRVPDGWQAIPPSHRFDLRIEVDLIEEVGRIYGYERLPAHRPEGILQPLPMTRGPQAATLRSVLQARDYHEVITYSFISRQAQHLFTPDADAPALLNPLSADLAVMRASLWPGLMQVLQFNMKRQQERVRIFELGRVFSANGQRLVLGGCIVGTADRESWAEPLRAVDFYDLKGDVSALLALWPGTDFSFRPLDAYPALHPGQAAEICVEDRRVGVLGALHPTLVAEYDLDKSPFFFYLDVEWLGNLTSISRFSSLSPFPALRRDIALVIPNDILAGTVLDTMRAAASGIVRSITIFDRYQGSSLVAGTYSLAFALLLQDVGRTLTDTEVQAEMDRLLVAVRQLGSIELRA</sequence>
<dbReference type="Proteomes" id="UP000248886">
    <property type="component" value="Unassembled WGS sequence"/>
</dbReference>
<dbReference type="Pfam" id="PF03147">
    <property type="entry name" value="FDX-ACB"/>
    <property type="match status" value="1"/>
</dbReference>
<dbReference type="AlphaFoldDB" id="A0A2W1K233"/>
<dbReference type="InterPro" id="IPR005147">
    <property type="entry name" value="tRNA_synthase_B5-dom"/>
</dbReference>
<feature type="domain" description="TRNA-binding" evidence="17">
    <location>
        <begin position="39"/>
        <end position="148"/>
    </location>
</feature>
<evidence type="ECO:0000256" key="4">
    <source>
        <dbReference type="ARBA" id="ARBA00022490"/>
    </source>
</evidence>
<dbReference type="InterPro" id="IPR005146">
    <property type="entry name" value="B3/B4_tRNA-bd"/>
</dbReference>
<keyword evidence="7 15" id="KW-0479">Metal-binding</keyword>
<keyword evidence="13 15" id="KW-0030">Aminoacyl-tRNA synthetase</keyword>
<dbReference type="Pfam" id="PF03484">
    <property type="entry name" value="B5"/>
    <property type="match status" value="1"/>
</dbReference>
<keyword evidence="9 15" id="KW-0067">ATP-binding</keyword>
<evidence type="ECO:0000256" key="1">
    <source>
        <dbReference type="ARBA" id="ARBA00004496"/>
    </source>
</evidence>
<dbReference type="InterPro" id="IPR004532">
    <property type="entry name" value="Phe-tRNA-ligase_IIc_bsu_bact"/>
</dbReference>
<evidence type="ECO:0000313" key="21">
    <source>
        <dbReference type="Proteomes" id="UP000248886"/>
    </source>
</evidence>
<keyword evidence="8 15" id="KW-0547">Nucleotide-binding</keyword>
<keyword evidence="5 16" id="KW-0820">tRNA-binding</keyword>
<evidence type="ECO:0000256" key="13">
    <source>
        <dbReference type="ARBA" id="ARBA00023146"/>
    </source>
</evidence>
<dbReference type="SMART" id="SM00896">
    <property type="entry name" value="FDX-ACB"/>
    <property type="match status" value="1"/>
</dbReference>
<dbReference type="InterPro" id="IPR005121">
    <property type="entry name" value="Fdx_antiC-bd"/>
</dbReference>
<comment type="subunit">
    <text evidence="3 15">Tetramer of two alpha and two beta subunits.</text>
</comment>
<dbReference type="RefSeq" id="WP_012537289.1">
    <property type="nucleotide sequence ID" value="NZ_AP025160.1"/>
</dbReference>
<dbReference type="InterPro" id="IPR045060">
    <property type="entry name" value="Phe-tRNA-ligase_IIc_bsu"/>
</dbReference>
<dbReference type="InterPro" id="IPR036690">
    <property type="entry name" value="Fdx_antiC-bd_sf"/>
</dbReference>
<dbReference type="Gene3D" id="2.40.50.140">
    <property type="entry name" value="Nucleic acid-binding proteins"/>
    <property type="match status" value="1"/>
</dbReference>
<dbReference type="SMART" id="SM00874">
    <property type="entry name" value="B5"/>
    <property type="match status" value="1"/>
</dbReference>
<dbReference type="GO" id="GO:0000287">
    <property type="term" value="F:magnesium ion binding"/>
    <property type="evidence" value="ECO:0007669"/>
    <property type="project" value="UniProtKB-UniRule"/>
</dbReference>
<dbReference type="FunFam" id="2.40.50.140:FF:000045">
    <property type="entry name" value="Phenylalanine--tRNA ligase beta subunit"/>
    <property type="match status" value="1"/>
</dbReference>
<dbReference type="GO" id="GO:0000049">
    <property type="term" value="F:tRNA binding"/>
    <property type="evidence" value="ECO:0007669"/>
    <property type="project" value="UniProtKB-UniRule"/>
</dbReference>
<evidence type="ECO:0000256" key="6">
    <source>
        <dbReference type="ARBA" id="ARBA00022598"/>
    </source>
</evidence>
<feature type="binding site" evidence="15">
    <location>
        <position position="471"/>
    </location>
    <ligand>
        <name>Mg(2+)</name>
        <dbReference type="ChEBI" id="CHEBI:18420"/>
        <note>shared with alpha subunit</note>
    </ligand>
</feature>